<reference evidence="2" key="1">
    <citation type="submission" date="2023-03" db="EMBL/GenBank/DDBJ databases">
        <title>Massive genome expansion in bonnet fungi (Mycena s.s.) driven by repeated elements and novel gene families across ecological guilds.</title>
        <authorList>
            <consortium name="Lawrence Berkeley National Laboratory"/>
            <person name="Harder C.B."/>
            <person name="Miyauchi S."/>
            <person name="Viragh M."/>
            <person name="Kuo A."/>
            <person name="Thoen E."/>
            <person name="Andreopoulos B."/>
            <person name="Lu D."/>
            <person name="Skrede I."/>
            <person name="Drula E."/>
            <person name="Henrissat B."/>
            <person name="Morin E."/>
            <person name="Kohler A."/>
            <person name="Barry K."/>
            <person name="LaButti K."/>
            <person name="Morin E."/>
            <person name="Salamov A."/>
            <person name="Lipzen A."/>
            <person name="Mereny Z."/>
            <person name="Hegedus B."/>
            <person name="Baldrian P."/>
            <person name="Stursova M."/>
            <person name="Weitz H."/>
            <person name="Taylor A."/>
            <person name="Grigoriev I.V."/>
            <person name="Nagy L.G."/>
            <person name="Martin F."/>
            <person name="Kauserud H."/>
        </authorList>
    </citation>
    <scope>NUCLEOTIDE SEQUENCE</scope>
    <source>
        <strain evidence="2">9284</strain>
    </source>
</reference>
<evidence type="ECO:0000256" key="1">
    <source>
        <dbReference type="SAM" id="MobiDB-lite"/>
    </source>
</evidence>
<accession>A0AAD7AXK5</accession>
<dbReference type="Proteomes" id="UP001221142">
    <property type="component" value="Unassembled WGS sequence"/>
</dbReference>
<evidence type="ECO:0000313" key="3">
    <source>
        <dbReference type="Proteomes" id="UP001221142"/>
    </source>
</evidence>
<dbReference type="EMBL" id="JARKIF010000145">
    <property type="protein sequence ID" value="KAJ7603427.1"/>
    <property type="molecule type" value="Genomic_DNA"/>
</dbReference>
<name>A0AAD7AXK5_9AGAR</name>
<keyword evidence="3" id="KW-1185">Reference proteome</keyword>
<protein>
    <submittedName>
        <fullName evidence="2">Uncharacterized protein</fullName>
    </submittedName>
</protein>
<dbReference type="AlphaFoldDB" id="A0AAD7AXK5"/>
<evidence type="ECO:0000313" key="2">
    <source>
        <dbReference type="EMBL" id="KAJ7603427.1"/>
    </source>
</evidence>
<feature type="region of interest" description="Disordered" evidence="1">
    <location>
        <begin position="1"/>
        <end position="50"/>
    </location>
</feature>
<comment type="caution">
    <text evidence="2">The sequence shown here is derived from an EMBL/GenBank/DDBJ whole genome shotgun (WGS) entry which is preliminary data.</text>
</comment>
<sequence length="85" mass="9395">PPPAQKSSTGTTGHGPRVTRRPAARPVPAITGTGFGGYGYGSSPKYPRVTRDDHYRRCQKKRPILRNVRRFGVQQEACTTRTLSQ</sequence>
<feature type="non-terminal residue" evidence="2">
    <location>
        <position position="1"/>
    </location>
</feature>
<feature type="compositionally biased region" description="Polar residues" evidence="1">
    <location>
        <begin position="1"/>
        <end position="11"/>
    </location>
</feature>
<gene>
    <name evidence="2" type="ORF">FB45DRAFT_1014357</name>
</gene>
<proteinExistence type="predicted"/>
<organism evidence="2 3">
    <name type="scientific">Roridomyces roridus</name>
    <dbReference type="NCBI Taxonomy" id="1738132"/>
    <lineage>
        <taxon>Eukaryota</taxon>
        <taxon>Fungi</taxon>
        <taxon>Dikarya</taxon>
        <taxon>Basidiomycota</taxon>
        <taxon>Agaricomycotina</taxon>
        <taxon>Agaricomycetes</taxon>
        <taxon>Agaricomycetidae</taxon>
        <taxon>Agaricales</taxon>
        <taxon>Marasmiineae</taxon>
        <taxon>Mycenaceae</taxon>
        <taxon>Roridomyces</taxon>
    </lineage>
</organism>